<evidence type="ECO:0000313" key="6">
    <source>
        <dbReference type="EMBL" id="PJR15619.1"/>
    </source>
</evidence>
<dbReference type="InterPro" id="IPR000847">
    <property type="entry name" value="LysR_HTH_N"/>
</dbReference>
<evidence type="ECO:0000256" key="4">
    <source>
        <dbReference type="ARBA" id="ARBA00023163"/>
    </source>
</evidence>
<comment type="caution">
    <text evidence="6">The sequence shown here is derived from an EMBL/GenBank/DDBJ whole genome shotgun (WGS) entry which is preliminary data.</text>
</comment>
<keyword evidence="3" id="KW-0238">DNA-binding</keyword>
<dbReference type="EMBL" id="NJGD01000003">
    <property type="protein sequence ID" value="PJR15619.1"/>
    <property type="molecule type" value="Genomic_DNA"/>
</dbReference>
<dbReference type="Gene3D" id="3.40.190.290">
    <property type="match status" value="1"/>
</dbReference>
<dbReference type="AlphaFoldDB" id="A0A2J0Z515"/>
<dbReference type="InterPro" id="IPR036390">
    <property type="entry name" value="WH_DNA-bd_sf"/>
</dbReference>
<protein>
    <submittedName>
        <fullName evidence="6">LysR family transcriptional regulator</fullName>
    </submittedName>
</protein>
<comment type="similarity">
    <text evidence="1">Belongs to the LysR transcriptional regulatory family.</text>
</comment>
<evidence type="ECO:0000256" key="3">
    <source>
        <dbReference type="ARBA" id="ARBA00023125"/>
    </source>
</evidence>
<accession>A0A2J0Z515</accession>
<dbReference type="PANTHER" id="PTHR30419">
    <property type="entry name" value="HTH-TYPE TRANSCRIPTIONAL REGULATOR YBHD"/>
    <property type="match status" value="1"/>
</dbReference>
<gene>
    <name evidence="6" type="ORF">CEJ86_07825</name>
</gene>
<dbReference type="GO" id="GO:0005829">
    <property type="term" value="C:cytosol"/>
    <property type="evidence" value="ECO:0007669"/>
    <property type="project" value="TreeGrafter"/>
</dbReference>
<dbReference type="InterPro" id="IPR050950">
    <property type="entry name" value="HTH-type_LysR_regulators"/>
</dbReference>
<name>A0A2J0Z515_RHIML</name>
<evidence type="ECO:0000259" key="5">
    <source>
        <dbReference type="PROSITE" id="PS50931"/>
    </source>
</evidence>
<dbReference type="GO" id="GO:0003700">
    <property type="term" value="F:DNA-binding transcription factor activity"/>
    <property type="evidence" value="ECO:0007669"/>
    <property type="project" value="InterPro"/>
</dbReference>
<dbReference type="Pfam" id="PF03466">
    <property type="entry name" value="LysR_substrate"/>
    <property type="match status" value="1"/>
</dbReference>
<dbReference type="InterPro" id="IPR036388">
    <property type="entry name" value="WH-like_DNA-bd_sf"/>
</dbReference>
<evidence type="ECO:0000256" key="1">
    <source>
        <dbReference type="ARBA" id="ARBA00009437"/>
    </source>
</evidence>
<dbReference type="SUPFAM" id="SSF53850">
    <property type="entry name" value="Periplasmic binding protein-like II"/>
    <property type="match status" value="1"/>
</dbReference>
<evidence type="ECO:0000313" key="7">
    <source>
        <dbReference type="Proteomes" id="UP000231987"/>
    </source>
</evidence>
<reference evidence="6 7" key="1">
    <citation type="submission" date="2017-06" db="EMBL/GenBank/DDBJ databases">
        <title>Ensifer strains isolated from leguminous trees and herbs display diverse denitrification phenotypes with some acting as strong N2O sinks.</title>
        <authorList>
            <person name="Woliy K."/>
            <person name="Mania D."/>
            <person name="Bakken L.R."/>
            <person name="Frostegard A."/>
        </authorList>
    </citation>
    <scope>NUCLEOTIDE SEQUENCE [LARGE SCALE GENOMIC DNA]</scope>
    <source>
        <strain evidence="6 7">AC50a</strain>
    </source>
</reference>
<keyword evidence="4" id="KW-0804">Transcription</keyword>
<dbReference type="GO" id="GO:0003677">
    <property type="term" value="F:DNA binding"/>
    <property type="evidence" value="ECO:0007669"/>
    <property type="project" value="UniProtKB-KW"/>
</dbReference>
<organism evidence="6 7">
    <name type="scientific">Rhizobium meliloti</name>
    <name type="common">Ensifer meliloti</name>
    <name type="synonym">Sinorhizobium meliloti</name>
    <dbReference type="NCBI Taxonomy" id="382"/>
    <lineage>
        <taxon>Bacteria</taxon>
        <taxon>Pseudomonadati</taxon>
        <taxon>Pseudomonadota</taxon>
        <taxon>Alphaproteobacteria</taxon>
        <taxon>Hyphomicrobiales</taxon>
        <taxon>Rhizobiaceae</taxon>
        <taxon>Sinorhizobium/Ensifer group</taxon>
        <taxon>Sinorhizobium</taxon>
    </lineage>
</organism>
<dbReference type="Gene3D" id="1.10.10.10">
    <property type="entry name" value="Winged helix-like DNA-binding domain superfamily/Winged helix DNA-binding domain"/>
    <property type="match status" value="1"/>
</dbReference>
<dbReference type="Pfam" id="PF00126">
    <property type="entry name" value="HTH_1"/>
    <property type="match status" value="1"/>
</dbReference>
<dbReference type="Proteomes" id="UP000231987">
    <property type="component" value="Unassembled WGS sequence"/>
</dbReference>
<sequence length="298" mass="32715">MNVTLRQLQAFIAVAELGRFHLAADHLGLTQSAISILIKDLEVALKHRLFDRHTRMVSLTTAGAEFLPQARKVMSDLEIAVANVHELASLQRGRVTIAAAIVLAATLLPPVIARFVKRYPDISVQVRDMPEEEIRSALKRNEADLGIGTVSADDPEIQASVLMRDQLTLICRSDHRFAKARQVSWASLAGEGLIGLAKDNPLRGLVDRALIASGVEVKTRYEVRFSTTAISMVAEGLGIAILPENSRQLTTNVDVRIIELVDPVISRNISILQYRQPMLSPAAAKMKEFLMGASRKLS</sequence>
<keyword evidence="2" id="KW-0805">Transcription regulation</keyword>
<proteinExistence type="inferred from homology"/>
<dbReference type="FunFam" id="1.10.10.10:FF:000001">
    <property type="entry name" value="LysR family transcriptional regulator"/>
    <property type="match status" value="1"/>
</dbReference>
<feature type="domain" description="HTH lysR-type" evidence="5">
    <location>
        <begin position="3"/>
        <end position="60"/>
    </location>
</feature>
<dbReference type="RefSeq" id="WP_100670880.1">
    <property type="nucleotide sequence ID" value="NZ_NJGD01000003.1"/>
</dbReference>
<dbReference type="PANTHER" id="PTHR30419:SF8">
    <property type="entry name" value="NITROGEN ASSIMILATION TRANSCRIPTIONAL ACTIVATOR-RELATED"/>
    <property type="match status" value="1"/>
</dbReference>
<dbReference type="SUPFAM" id="SSF46785">
    <property type="entry name" value="Winged helix' DNA-binding domain"/>
    <property type="match status" value="1"/>
</dbReference>
<dbReference type="CDD" id="cd08440">
    <property type="entry name" value="PBP2_LTTR_like_4"/>
    <property type="match status" value="1"/>
</dbReference>
<dbReference type="InterPro" id="IPR005119">
    <property type="entry name" value="LysR_subst-bd"/>
</dbReference>
<evidence type="ECO:0000256" key="2">
    <source>
        <dbReference type="ARBA" id="ARBA00023015"/>
    </source>
</evidence>
<dbReference type="PROSITE" id="PS50931">
    <property type="entry name" value="HTH_LYSR"/>
    <property type="match status" value="1"/>
</dbReference>